<dbReference type="InterPro" id="IPR010371">
    <property type="entry name" value="YBR137W-like"/>
</dbReference>
<dbReference type="Pfam" id="PF03928">
    <property type="entry name" value="HbpS-like"/>
    <property type="match status" value="1"/>
</dbReference>
<organism evidence="2 3">
    <name type="scientific">Novacetimonas hansenii</name>
    <name type="common">Komagataeibacter hansenii</name>
    <dbReference type="NCBI Taxonomy" id="436"/>
    <lineage>
        <taxon>Bacteria</taxon>
        <taxon>Pseudomonadati</taxon>
        <taxon>Pseudomonadota</taxon>
        <taxon>Alphaproteobacteria</taxon>
        <taxon>Acetobacterales</taxon>
        <taxon>Acetobacteraceae</taxon>
        <taxon>Novacetimonas</taxon>
    </lineage>
</organism>
<evidence type="ECO:0000313" key="2">
    <source>
        <dbReference type="EMBL" id="MCJ8354331.1"/>
    </source>
</evidence>
<dbReference type="RefSeq" id="WP_247067205.1">
    <property type="nucleotide sequence ID" value="NZ_CP094848.1"/>
</dbReference>
<reference evidence="2" key="2">
    <citation type="submission" date="2022-03" db="EMBL/GenBank/DDBJ databases">
        <authorList>
            <person name="Ryngajllo M."/>
            <person name="Jacek P."/>
            <person name="Kubiak K."/>
        </authorList>
    </citation>
    <scope>NUCLEOTIDE SEQUENCE</scope>
    <source>
        <strain evidence="2">SI1</strain>
    </source>
</reference>
<dbReference type="Proteomes" id="UP001202887">
    <property type="component" value="Unassembled WGS sequence"/>
</dbReference>
<dbReference type="SUPFAM" id="SSF143744">
    <property type="entry name" value="GlcG-like"/>
    <property type="match status" value="1"/>
</dbReference>
<dbReference type="NCBIfam" id="NF002696">
    <property type="entry name" value="PRK02487.1-5"/>
    <property type="match status" value="1"/>
</dbReference>
<name>A0AAW5ER69_NOVHA</name>
<dbReference type="AlphaFoldDB" id="A0AAW5ER69"/>
<dbReference type="HAMAP" id="MF_00761">
    <property type="entry name" value="UPF0303"/>
    <property type="match status" value="1"/>
</dbReference>
<dbReference type="EMBL" id="JAIBCX010000023">
    <property type="protein sequence ID" value="MCJ8354331.1"/>
    <property type="molecule type" value="Genomic_DNA"/>
</dbReference>
<dbReference type="InterPro" id="IPR005624">
    <property type="entry name" value="PduO/GlcC-like"/>
</dbReference>
<comment type="similarity">
    <text evidence="1">Belongs to the UPF0303 family.</text>
</comment>
<sequence length="167" mass="18608">MAIADDLRMIAQQEHELLFPTFDEANAWQLGQFLREWGQTNGAPIAIDIRTFNRPLFFAALPGSTPDNTDWIRRKSNMVDRYRRSSYAIGLDLKAKGTTLTERYGLSLQDYAPYGGAFPIILDKTGIIGSVTVSGLDQREDHNLVVTALCVALGLDPKQHTLESNIP</sequence>
<dbReference type="PANTHER" id="PTHR28255">
    <property type="match status" value="1"/>
</dbReference>
<evidence type="ECO:0000256" key="1">
    <source>
        <dbReference type="HAMAP-Rule" id="MF_00761"/>
    </source>
</evidence>
<dbReference type="InterPro" id="IPR038084">
    <property type="entry name" value="PduO/GlcC-like_sf"/>
</dbReference>
<protein>
    <recommendedName>
        <fullName evidence="1">UPF0303 protein K1W68_10080</fullName>
    </recommendedName>
</protein>
<dbReference type="Gene3D" id="3.30.450.150">
    <property type="entry name" value="Haem-degrading domain"/>
    <property type="match status" value="1"/>
</dbReference>
<dbReference type="PANTHER" id="PTHR28255:SF1">
    <property type="entry name" value="UPF0303 PROTEIN YBR137W"/>
    <property type="match status" value="1"/>
</dbReference>
<comment type="caution">
    <text evidence="2">The sequence shown here is derived from an EMBL/GenBank/DDBJ whole genome shotgun (WGS) entry which is preliminary data.</text>
</comment>
<gene>
    <name evidence="2" type="ORF">K1W68_10080</name>
</gene>
<evidence type="ECO:0000313" key="3">
    <source>
        <dbReference type="Proteomes" id="UP001202887"/>
    </source>
</evidence>
<accession>A0AAW5ER69</accession>
<dbReference type="PIRSF" id="PIRSF008757">
    <property type="entry name" value="UCP008757"/>
    <property type="match status" value="1"/>
</dbReference>
<reference evidence="2" key="1">
    <citation type="journal article" date="2021" name="Polymers (Basel)">
        <title>Highly Stretchable Bacterial Cellulose Produced by Komagataeibacter hansenii SI1.</title>
        <authorList>
            <person name="Cielecka I."/>
            <person name="Ryngajllo M."/>
            <person name="Maniukiewicz W."/>
            <person name="Bielecki S."/>
        </authorList>
    </citation>
    <scope>NUCLEOTIDE SEQUENCE</scope>
    <source>
        <strain evidence="2">SI1</strain>
    </source>
</reference>
<proteinExistence type="inferred from homology"/>